<dbReference type="EMBL" id="JBEQCT010000003">
    <property type="protein sequence ID" value="MFM2485315.1"/>
    <property type="molecule type" value="Genomic_DNA"/>
</dbReference>
<keyword evidence="10 11" id="KW-0472">Membrane</keyword>
<dbReference type="InterPro" id="IPR045863">
    <property type="entry name" value="CorA_TM1_TM2"/>
</dbReference>
<sequence length="322" mass="36580">MDDAFIAAFLFDGQGGAQDLTESQVRKWRPSDGLLWVHIDCANEQGRQWLEEASDVDSILVGALLSEDTRPRITHFQEQSLVFLRGVNLAEGADPEDMVSLRVLASRERIISTRRRRLLSVVDIIESLRAGDGPVSTSDFLARVCHYLTMRIDAVVDDIEERMADLEEILIDGQAQQVRSDLTLLRRRSIKLRRYLGPQREAMFKLSSDRRSWIDDSDRPLLQESTDRLNRFVEELDTIRERAILTQEELASQVTDQMNQRMYVMSLIAAVFLPLSFFTGLLGINVGGIPGSQNGHAFVIVSLILCLIGFLILGVFKLKRWF</sequence>
<gene>
    <name evidence="12" type="ORF">ABUE30_09615</name>
</gene>
<evidence type="ECO:0000256" key="1">
    <source>
        <dbReference type="ARBA" id="ARBA00004651"/>
    </source>
</evidence>
<dbReference type="InterPro" id="IPR045861">
    <property type="entry name" value="CorA_cytoplasmic_dom"/>
</dbReference>
<keyword evidence="7" id="KW-0862">Zinc</keyword>
<evidence type="ECO:0000256" key="11">
    <source>
        <dbReference type="SAM" id="Phobius"/>
    </source>
</evidence>
<evidence type="ECO:0000256" key="5">
    <source>
        <dbReference type="ARBA" id="ARBA00022519"/>
    </source>
</evidence>
<evidence type="ECO:0000256" key="3">
    <source>
        <dbReference type="ARBA" id="ARBA00022448"/>
    </source>
</evidence>
<proteinExistence type="inferred from homology"/>
<dbReference type="InterPro" id="IPR002523">
    <property type="entry name" value="MgTranspt_CorA/ZnTranspt_ZntB"/>
</dbReference>
<keyword evidence="3" id="KW-0813">Transport</keyword>
<evidence type="ECO:0000313" key="13">
    <source>
        <dbReference type="Proteomes" id="UP001629953"/>
    </source>
</evidence>
<dbReference type="SUPFAM" id="SSF143865">
    <property type="entry name" value="CorA soluble domain-like"/>
    <property type="match status" value="1"/>
</dbReference>
<dbReference type="Pfam" id="PF01544">
    <property type="entry name" value="CorA"/>
    <property type="match status" value="1"/>
</dbReference>
<evidence type="ECO:0000256" key="9">
    <source>
        <dbReference type="ARBA" id="ARBA00023065"/>
    </source>
</evidence>
<evidence type="ECO:0000256" key="2">
    <source>
        <dbReference type="ARBA" id="ARBA00009765"/>
    </source>
</evidence>
<evidence type="ECO:0000256" key="10">
    <source>
        <dbReference type="ARBA" id="ARBA00023136"/>
    </source>
</evidence>
<keyword evidence="5" id="KW-0997">Cell inner membrane</keyword>
<reference evidence="12 13" key="1">
    <citation type="journal article" date="2013" name="Int. J. Syst. Evol. Microbiol.">
        <title>Celerinatantimonas yamalensis sp. nov., a cold-adapted diazotrophic bacterium from a cold permafrost brine.</title>
        <authorList>
            <person name="Shcherbakova V."/>
            <person name="Chuvilskaya N."/>
            <person name="Rivkina E."/>
            <person name="Demidov N."/>
            <person name="Uchaeva V."/>
            <person name="Suetin S."/>
            <person name="Suzina N."/>
            <person name="Gilichinsky D."/>
        </authorList>
    </citation>
    <scope>NUCLEOTIDE SEQUENCE [LARGE SCALE GENOMIC DNA]</scope>
    <source>
        <strain evidence="12 13">C7</strain>
    </source>
</reference>
<dbReference type="Gene3D" id="1.20.58.340">
    <property type="entry name" value="Magnesium transport protein CorA, transmembrane region"/>
    <property type="match status" value="2"/>
</dbReference>
<feature type="transmembrane region" description="Helical" evidence="11">
    <location>
        <begin position="296"/>
        <end position="316"/>
    </location>
</feature>
<dbReference type="SUPFAM" id="SSF144083">
    <property type="entry name" value="Magnesium transport protein CorA, transmembrane region"/>
    <property type="match status" value="1"/>
</dbReference>
<evidence type="ECO:0000256" key="8">
    <source>
        <dbReference type="ARBA" id="ARBA00022989"/>
    </source>
</evidence>
<dbReference type="RefSeq" id="WP_408623531.1">
    <property type="nucleotide sequence ID" value="NZ_JBEQCT010000003.1"/>
</dbReference>
<comment type="similarity">
    <text evidence="2">Belongs to the CorA metal ion transporter (MIT) (TC 1.A.35) family.</text>
</comment>
<dbReference type="Proteomes" id="UP001629953">
    <property type="component" value="Unassembled WGS sequence"/>
</dbReference>
<evidence type="ECO:0000256" key="4">
    <source>
        <dbReference type="ARBA" id="ARBA00022475"/>
    </source>
</evidence>
<evidence type="ECO:0000256" key="6">
    <source>
        <dbReference type="ARBA" id="ARBA00022692"/>
    </source>
</evidence>
<dbReference type="PANTHER" id="PTHR46494">
    <property type="entry name" value="CORA FAMILY METAL ION TRANSPORTER (EUROFUNG)"/>
    <property type="match status" value="1"/>
</dbReference>
<comment type="caution">
    <text evidence="12">The sequence shown here is derived from an EMBL/GenBank/DDBJ whole genome shotgun (WGS) entry which is preliminary data.</text>
</comment>
<protein>
    <submittedName>
        <fullName evidence="12">Zinc transporter ZntB</fullName>
    </submittedName>
</protein>
<feature type="transmembrane region" description="Helical" evidence="11">
    <location>
        <begin position="262"/>
        <end position="284"/>
    </location>
</feature>
<evidence type="ECO:0000313" key="12">
    <source>
        <dbReference type="EMBL" id="MFM2485315.1"/>
    </source>
</evidence>
<organism evidence="12 13">
    <name type="scientific">Celerinatantimonas yamalensis</name>
    <dbReference type="NCBI Taxonomy" id="559956"/>
    <lineage>
        <taxon>Bacteria</taxon>
        <taxon>Pseudomonadati</taxon>
        <taxon>Pseudomonadota</taxon>
        <taxon>Gammaproteobacteria</taxon>
        <taxon>Celerinatantimonadaceae</taxon>
        <taxon>Celerinatantimonas</taxon>
    </lineage>
</organism>
<evidence type="ECO:0000256" key="7">
    <source>
        <dbReference type="ARBA" id="ARBA00022833"/>
    </source>
</evidence>
<keyword evidence="8 11" id="KW-1133">Transmembrane helix</keyword>
<keyword evidence="13" id="KW-1185">Reference proteome</keyword>
<dbReference type="Gene3D" id="3.30.460.20">
    <property type="entry name" value="CorA soluble domain-like"/>
    <property type="match status" value="1"/>
</dbReference>
<name>A0ABW9G6L3_9GAMM</name>
<dbReference type="PANTHER" id="PTHR46494:SF3">
    <property type="entry name" value="ZINC TRANSPORT PROTEIN ZNTB"/>
    <property type="match status" value="1"/>
</dbReference>
<dbReference type="CDD" id="cd12833">
    <property type="entry name" value="ZntB-like_1"/>
    <property type="match status" value="1"/>
</dbReference>
<comment type="subcellular location">
    <subcellularLocation>
        <location evidence="1">Cell membrane</location>
        <topology evidence="1">Multi-pass membrane protein</topology>
    </subcellularLocation>
</comment>
<keyword evidence="4" id="KW-1003">Cell membrane</keyword>
<keyword evidence="6 11" id="KW-0812">Transmembrane</keyword>
<keyword evidence="9" id="KW-0406">Ion transport</keyword>
<accession>A0ABW9G6L3</accession>